<protein>
    <submittedName>
        <fullName evidence="1">Uncharacterized protein</fullName>
    </submittedName>
</protein>
<organism evidence="1 2">
    <name type="scientific">Pinibacter aurantiacus</name>
    <dbReference type="NCBI Taxonomy" id="2851599"/>
    <lineage>
        <taxon>Bacteria</taxon>
        <taxon>Pseudomonadati</taxon>
        <taxon>Bacteroidota</taxon>
        <taxon>Chitinophagia</taxon>
        <taxon>Chitinophagales</taxon>
        <taxon>Chitinophagaceae</taxon>
        <taxon>Pinibacter</taxon>
    </lineage>
</organism>
<dbReference type="EMBL" id="JAHSPG010000004">
    <property type="protein sequence ID" value="MBV4357272.1"/>
    <property type="molecule type" value="Genomic_DNA"/>
</dbReference>
<evidence type="ECO:0000313" key="1">
    <source>
        <dbReference type="EMBL" id="MBV4357272.1"/>
    </source>
</evidence>
<reference evidence="1" key="1">
    <citation type="submission" date="2021-06" db="EMBL/GenBank/DDBJ databases">
        <authorList>
            <person name="Huq M.A."/>
        </authorList>
    </citation>
    <scope>NUCLEOTIDE SEQUENCE</scope>
    <source>
        <strain evidence="1">MAH-26</strain>
    </source>
</reference>
<gene>
    <name evidence="1" type="ORF">KTO63_08955</name>
</gene>
<proteinExistence type="predicted"/>
<dbReference type="Proteomes" id="UP000812270">
    <property type="component" value="Unassembled WGS sequence"/>
</dbReference>
<evidence type="ECO:0000313" key="2">
    <source>
        <dbReference type="Proteomes" id="UP000812270"/>
    </source>
</evidence>
<sequence length="195" mass="21990">MEKINPLCVGVAMAIAIIFFNAKAYAQDEEPFKPKHSLGLNIGHEQSFSGVDENGNKKLVGLPYWGLDYNFQFARKFAVGLHTDFVTETFKVEKNLESGEKEVVERSFPIAPAVMGLYKPTEHWSFGLGMGAEFEKEENYVLNRVAVEYGAEIRNGWEVFGVLQYDFRWKAYDTWTIGLGISKAFGRQQKSAAAD</sequence>
<accession>A0A9E2W806</accession>
<name>A0A9E2W806_9BACT</name>
<comment type="caution">
    <text evidence="1">The sequence shown here is derived from an EMBL/GenBank/DDBJ whole genome shotgun (WGS) entry which is preliminary data.</text>
</comment>
<dbReference type="AlphaFoldDB" id="A0A9E2W806"/>
<keyword evidence="2" id="KW-1185">Reference proteome</keyword>